<dbReference type="PANTHER" id="PTHR13887">
    <property type="entry name" value="GLUTATHIONE S-TRANSFERASE KAPPA"/>
    <property type="match status" value="1"/>
</dbReference>
<dbReference type="HOGENOM" id="CLU_069253_0_2_0"/>
<dbReference type="eggNOG" id="COG2761">
    <property type="taxonomic scope" value="Bacteria"/>
</dbReference>
<organism evidence="2 3">
    <name type="scientific">Nitrospira defluvii</name>
    <dbReference type="NCBI Taxonomy" id="330214"/>
    <lineage>
        <taxon>Bacteria</taxon>
        <taxon>Pseudomonadati</taxon>
        <taxon>Nitrospirota</taxon>
        <taxon>Nitrospiria</taxon>
        <taxon>Nitrospirales</taxon>
        <taxon>Nitrospiraceae</taxon>
        <taxon>Nitrospira</taxon>
    </lineage>
</organism>
<keyword evidence="3" id="KW-1185">Reference proteome</keyword>
<gene>
    <name evidence="2" type="ORF">NIDE0011</name>
</gene>
<accession>D8P7F7</accession>
<dbReference type="AlphaFoldDB" id="D8P7F7"/>
<dbReference type="InterPro" id="IPR001853">
    <property type="entry name" value="DSBA-like_thioredoxin_dom"/>
</dbReference>
<dbReference type="EMBL" id="FP929003">
    <property type="protein sequence ID" value="CBK39799.1"/>
    <property type="molecule type" value="Genomic_DNA"/>
</dbReference>
<dbReference type="SUPFAM" id="SSF52833">
    <property type="entry name" value="Thioredoxin-like"/>
    <property type="match status" value="1"/>
</dbReference>
<reference evidence="2 3" key="1">
    <citation type="journal article" date="2010" name="Proc. Natl. Acad. Sci. U.S.A.">
        <title>A Nitrospira metagenome illuminates the physiology and evolution of globally important nitrite-oxidizing bacteria.</title>
        <authorList>
            <person name="Lucker S."/>
            <person name="Wagner M."/>
            <person name="Maixner F."/>
            <person name="Pelletier E."/>
            <person name="Koch H."/>
            <person name="Vacherie B."/>
            <person name="Rattei T."/>
            <person name="Sinninghe Damste J."/>
            <person name="Spieck E."/>
            <person name="Le Paslier D."/>
            <person name="Daims H."/>
        </authorList>
    </citation>
    <scope>NUCLEOTIDE SEQUENCE [LARGE SCALE GENOMIC DNA]</scope>
</reference>
<evidence type="ECO:0000259" key="1">
    <source>
        <dbReference type="Pfam" id="PF01323"/>
    </source>
</evidence>
<dbReference type="PANTHER" id="PTHR13887:SF41">
    <property type="entry name" value="THIOREDOXIN SUPERFAMILY PROTEIN"/>
    <property type="match status" value="1"/>
</dbReference>
<dbReference type="CDD" id="cd03024">
    <property type="entry name" value="DsbA_FrnE"/>
    <property type="match status" value="1"/>
</dbReference>
<dbReference type="Pfam" id="PF01323">
    <property type="entry name" value="DSBA"/>
    <property type="match status" value="1"/>
</dbReference>
<dbReference type="KEGG" id="nde:NIDE0011"/>
<name>D8P7F7_9BACT</name>
<dbReference type="GO" id="GO:0016491">
    <property type="term" value="F:oxidoreductase activity"/>
    <property type="evidence" value="ECO:0007669"/>
    <property type="project" value="InterPro"/>
</dbReference>
<dbReference type="STRING" id="330214.NIDE0011"/>
<feature type="domain" description="DSBA-like thioredoxin" evidence="1">
    <location>
        <begin position="7"/>
        <end position="209"/>
    </location>
</feature>
<evidence type="ECO:0000313" key="3">
    <source>
        <dbReference type="Proteomes" id="UP000001660"/>
    </source>
</evidence>
<dbReference type="InterPro" id="IPR036249">
    <property type="entry name" value="Thioredoxin-like_sf"/>
</dbReference>
<protein>
    <submittedName>
        <fullName evidence="2">Putative thiol oxidoreductase, DsbA family, FrnE subfamily</fullName>
    </submittedName>
</protein>
<dbReference type="Gene3D" id="3.40.30.10">
    <property type="entry name" value="Glutaredoxin"/>
    <property type="match status" value="1"/>
</dbReference>
<evidence type="ECO:0000313" key="2">
    <source>
        <dbReference type="EMBL" id="CBK39799.1"/>
    </source>
</evidence>
<sequence>MTGQALTVDVYSDVVCPWCYIGKRRLEQALESVQAQATARIFWRPFQLNPTMPKAGMDRRVYLETKFGGPGEMKAIQDRVAAVGTSVGIEFAFDRIARTPNTFDAHRLIWFAQQQGRQDEVVEELFHGYFTEGLHIGQAEVLVSLAVRAGLDGEAVGRLLQAQEGEDAVRQEEAHGHQLGIRGVPYFVLNGTAALSGAQPVETFVSAIKQVAG</sequence>
<dbReference type="OrthoDB" id="9799122at2"/>
<proteinExistence type="predicted"/>
<dbReference type="Proteomes" id="UP000001660">
    <property type="component" value="Chromosome"/>
</dbReference>